<protein>
    <submittedName>
        <fullName evidence="1">Uncharacterized protein</fullName>
    </submittedName>
</protein>
<dbReference type="AlphaFoldDB" id="A0A841BFR7"/>
<dbReference type="RefSeq" id="WP_246480916.1">
    <property type="nucleotide sequence ID" value="NZ_JACHMX010000001.1"/>
</dbReference>
<proteinExistence type="predicted"/>
<evidence type="ECO:0000313" key="1">
    <source>
        <dbReference type="EMBL" id="MBB5857412.1"/>
    </source>
</evidence>
<dbReference type="Proteomes" id="UP000580861">
    <property type="component" value="Unassembled WGS sequence"/>
</dbReference>
<comment type="caution">
    <text evidence="1">The sequence shown here is derived from an EMBL/GenBank/DDBJ whole genome shotgun (WGS) entry which is preliminary data.</text>
</comment>
<gene>
    <name evidence="1" type="ORF">HDA45_007499</name>
</gene>
<sequence>MSLGLVMPGVFLLSWLAQSVAEMSAYNAEQLTDFGDPASARLPGIQTGRRTASSHRRIRVIEPRTAGTRKVSN</sequence>
<reference evidence="1 2" key="1">
    <citation type="submission" date="2020-08" db="EMBL/GenBank/DDBJ databases">
        <title>Sequencing the genomes of 1000 actinobacteria strains.</title>
        <authorList>
            <person name="Klenk H.-P."/>
        </authorList>
    </citation>
    <scope>NUCLEOTIDE SEQUENCE [LARGE SCALE GENOMIC DNA]</scope>
    <source>
        <strain evidence="1 2">DSM 45272</strain>
    </source>
</reference>
<name>A0A841BFR7_9PSEU</name>
<dbReference type="EMBL" id="JACHMX010000001">
    <property type="protein sequence ID" value="MBB5857412.1"/>
    <property type="molecule type" value="Genomic_DNA"/>
</dbReference>
<organism evidence="1 2">
    <name type="scientific">Amycolatopsis umgeniensis</name>
    <dbReference type="NCBI Taxonomy" id="336628"/>
    <lineage>
        <taxon>Bacteria</taxon>
        <taxon>Bacillati</taxon>
        <taxon>Actinomycetota</taxon>
        <taxon>Actinomycetes</taxon>
        <taxon>Pseudonocardiales</taxon>
        <taxon>Pseudonocardiaceae</taxon>
        <taxon>Amycolatopsis</taxon>
    </lineage>
</organism>
<keyword evidence="2" id="KW-1185">Reference proteome</keyword>
<accession>A0A841BFR7</accession>
<evidence type="ECO:0000313" key="2">
    <source>
        <dbReference type="Proteomes" id="UP000580861"/>
    </source>
</evidence>